<dbReference type="Proteomes" id="UP000245697">
    <property type="component" value="Unassembled WGS sequence"/>
</dbReference>
<dbReference type="RefSeq" id="WP_109602091.1">
    <property type="nucleotide sequence ID" value="NZ_BONA01000088.1"/>
</dbReference>
<proteinExistence type="predicted"/>
<comment type="caution">
    <text evidence="2">The sequence shown here is derived from an EMBL/GenBank/DDBJ whole genome shotgun (WGS) entry which is preliminary data.</text>
</comment>
<feature type="transmembrane region" description="Helical" evidence="1">
    <location>
        <begin position="16"/>
        <end position="36"/>
    </location>
</feature>
<feature type="transmembrane region" description="Helical" evidence="1">
    <location>
        <begin position="69"/>
        <end position="88"/>
    </location>
</feature>
<feature type="transmembrane region" description="Helical" evidence="1">
    <location>
        <begin position="242"/>
        <end position="261"/>
    </location>
</feature>
<feature type="transmembrane region" description="Helical" evidence="1">
    <location>
        <begin position="281"/>
        <end position="303"/>
    </location>
</feature>
<evidence type="ECO:0000313" key="3">
    <source>
        <dbReference type="Proteomes" id="UP000245697"/>
    </source>
</evidence>
<feature type="transmembrane region" description="Helical" evidence="1">
    <location>
        <begin position="100"/>
        <end position="123"/>
    </location>
</feature>
<feature type="transmembrane region" description="Helical" evidence="1">
    <location>
        <begin position="152"/>
        <end position="171"/>
    </location>
</feature>
<sequence>MIILAHGVGGRQDLPLSLTELVVGAGLTLSISFLALSARWRQSRLDSDGTAGRPAPALQRVVDAPAFRWTLRLVGLLAAVYFGVGLLFGPDTADNPSAGAVYVLLWVGLVVASLLFGPVWRAVNPLRTVHRLAVAAVRRDPQVGLRPIPPGMGYWPAAVGLFAFVWLELVAPQRATLPVLTAWLATYVLAMAAGSVVFGAGWFERGDPFEVYSTLIGRLAVIGRRADGVLVWRNPLDGMGSLPTSPGLVAVVVVLLGSTMFDSLSNAPFWLRFVQENGLPAVVTATVGLIVVIAAVAAAYLAATRRAGPGPLAHSIVPIAVGYLVAHYYSLLILEGQRTVVLASDPLGTGADWLGTADWPVRTGLITPAGVAMLQISVIIIGHLFGTVLAHDRALRVFGPERVVAGQIPLLMLMLTYTTAGLLLLYAS</sequence>
<gene>
    <name evidence="2" type="ORF">BC793_13241</name>
</gene>
<name>A0A316EM53_9ACTN</name>
<keyword evidence="1" id="KW-0812">Transmembrane</keyword>
<feature type="transmembrane region" description="Helical" evidence="1">
    <location>
        <begin position="183"/>
        <end position="203"/>
    </location>
</feature>
<dbReference type="EMBL" id="QGGR01000032">
    <property type="protein sequence ID" value="PWK31692.1"/>
    <property type="molecule type" value="Genomic_DNA"/>
</dbReference>
<organism evidence="2 3">
    <name type="scientific">Actinoplanes xinjiangensis</name>
    <dbReference type="NCBI Taxonomy" id="512350"/>
    <lineage>
        <taxon>Bacteria</taxon>
        <taxon>Bacillati</taxon>
        <taxon>Actinomycetota</taxon>
        <taxon>Actinomycetes</taxon>
        <taxon>Micromonosporales</taxon>
        <taxon>Micromonosporaceae</taxon>
        <taxon>Actinoplanes</taxon>
    </lineage>
</organism>
<evidence type="ECO:0000256" key="1">
    <source>
        <dbReference type="SAM" id="Phobius"/>
    </source>
</evidence>
<feature type="transmembrane region" description="Helical" evidence="1">
    <location>
        <begin position="403"/>
        <end position="427"/>
    </location>
</feature>
<keyword evidence="3" id="KW-1185">Reference proteome</keyword>
<protein>
    <recommendedName>
        <fullName evidence="4">Fenitrothion hydrolase</fullName>
    </recommendedName>
</protein>
<dbReference type="AlphaFoldDB" id="A0A316EM53"/>
<evidence type="ECO:0008006" key="4">
    <source>
        <dbReference type="Google" id="ProtNLM"/>
    </source>
</evidence>
<feature type="transmembrane region" description="Helical" evidence="1">
    <location>
        <begin position="369"/>
        <end position="391"/>
    </location>
</feature>
<dbReference type="OrthoDB" id="8168962at2"/>
<keyword evidence="1" id="KW-1133">Transmembrane helix</keyword>
<keyword evidence="1" id="KW-0472">Membrane</keyword>
<reference evidence="2 3" key="1">
    <citation type="submission" date="2018-05" db="EMBL/GenBank/DDBJ databases">
        <title>Genomic Encyclopedia of Archaeal and Bacterial Type Strains, Phase II (KMG-II): from individual species to whole genera.</title>
        <authorList>
            <person name="Goeker M."/>
        </authorList>
    </citation>
    <scope>NUCLEOTIDE SEQUENCE [LARGE SCALE GENOMIC DNA]</scope>
    <source>
        <strain evidence="2 3">DSM 45184</strain>
    </source>
</reference>
<feature type="transmembrane region" description="Helical" evidence="1">
    <location>
        <begin position="315"/>
        <end position="334"/>
    </location>
</feature>
<evidence type="ECO:0000313" key="2">
    <source>
        <dbReference type="EMBL" id="PWK31692.1"/>
    </source>
</evidence>
<accession>A0A316EM53</accession>